<reference evidence="2" key="1">
    <citation type="submission" date="2021-01" db="EMBL/GenBank/DDBJ databases">
        <authorList>
            <person name="Corre E."/>
            <person name="Pelletier E."/>
            <person name="Niang G."/>
            <person name="Scheremetjew M."/>
            <person name="Finn R."/>
            <person name="Kale V."/>
            <person name="Holt S."/>
            <person name="Cochrane G."/>
            <person name="Meng A."/>
            <person name="Brown T."/>
            <person name="Cohen L."/>
        </authorList>
    </citation>
    <scope>NUCLEOTIDE SEQUENCE</scope>
    <source>
        <strain evidence="2">SAG 11-49</strain>
    </source>
</reference>
<dbReference type="Pfam" id="PF06127">
    <property type="entry name" value="Mpo1-like"/>
    <property type="match status" value="1"/>
</dbReference>
<accession>A0A7S0RTX7</accession>
<feature type="transmembrane region" description="Helical" evidence="1">
    <location>
        <begin position="64"/>
        <end position="82"/>
    </location>
</feature>
<proteinExistence type="predicted"/>
<protein>
    <recommendedName>
        <fullName evidence="3">DUF962 domain-containing protein</fullName>
    </recommendedName>
</protein>
<keyword evidence="1" id="KW-0472">Membrane</keyword>
<gene>
    <name evidence="2" type="ORF">CLEI1391_LOCUS13222</name>
</gene>
<evidence type="ECO:0000256" key="1">
    <source>
        <dbReference type="SAM" id="Phobius"/>
    </source>
</evidence>
<dbReference type="AlphaFoldDB" id="A0A7S0RTX7"/>
<evidence type="ECO:0008006" key="3">
    <source>
        <dbReference type="Google" id="ProtNLM"/>
    </source>
</evidence>
<name>A0A7S0RTX7_9CHLO</name>
<sequence>MGLNFDLLAQLGFYGAYHRHPINKLIHFIFVPCILWSAMVWLAFSGELAPMPAAVQEVLGRSAVVNAPFLVFLLYSAFYLILEPVAGLTWAACVGLPMWITSTQFAAANPQHGWQIALGVHVFSWYMQIHPGHAVFEGRKPALLDSLVQAFALAPLFVWFEALFLLGYRRRLQQQLEVQIDKEVAKAGRAGGGGQGKAGRARRD</sequence>
<feature type="transmembrane region" description="Helical" evidence="1">
    <location>
        <begin position="25"/>
        <end position="44"/>
    </location>
</feature>
<dbReference type="GO" id="GO:0016020">
    <property type="term" value="C:membrane"/>
    <property type="evidence" value="ECO:0007669"/>
    <property type="project" value="GOC"/>
</dbReference>
<feature type="transmembrane region" description="Helical" evidence="1">
    <location>
        <begin position="147"/>
        <end position="166"/>
    </location>
</feature>
<dbReference type="PANTHER" id="PTHR28026:SF9">
    <property type="entry name" value="2-HYDROXY-PALMITIC ACID DIOXYGENASE MPO1"/>
    <property type="match status" value="1"/>
</dbReference>
<organism evidence="2">
    <name type="scientific">Chlamydomonas leiostraca</name>
    <dbReference type="NCBI Taxonomy" id="1034604"/>
    <lineage>
        <taxon>Eukaryota</taxon>
        <taxon>Viridiplantae</taxon>
        <taxon>Chlorophyta</taxon>
        <taxon>core chlorophytes</taxon>
        <taxon>Chlorophyceae</taxon>
        <taxon>CS clade</taxon>
        <taxon>Chlamydomonadales</taxon>
        <taxon>Chlamydomonadaceae</taxon>
        <taxon>Chlamydomonas</taxon>
    </lineage>
</organism>
<keyword evidence="1" id="KW-1133">Transmembrane helix</keyword>
<dbReference type="GO" id="GO:0005783">
    <property type="term" value="C:endoplasmic reticulum"/>
    <property type="evidence" value="ECO:0007669"/>
    <property type="project" value="TreeGrafter"/>
</dbReference>
<dbReference type="InterPro" id="IPR009305">
    <property type="entry name" value="Mpo1-like"/>
</dbReference>
<dbReference type="EMBL" id="HBFB01023474">
    <property type="protein sequence ID" value="CAD8687037.1"/>
    <property type="molecule type" value="Transcribed_RNA"/>
</dbReference>
<keyword evidence="1" id="KW-0812">Transmembrane</keyword>
<dbReference type="GO" id="GO:0046521">
    <property type="term" value="P:sphingoid catabolic process"/>
    <property type="evidence" value="ECO:0007669"/>
    <property type="project" value="TreeGrafter"/>
</dbReference>
<dbReference type="PANTHER" id="PTHR28026">
    <property type="entry name" value="DUF962 DOMAIN PROTEIN (AFU_ORTHOLOGUE AFUA_8G05310)"/>
    <property type="match status" value="1"/>
</dbReference>
<evidence type="ECO:0000313" key="2">
    <source>
        <dbReference type="EMBL" id="CAD8687037.1"/>
    </source>
</evidence>